<organism evidence="3 4">
    <name type="scientific">Taenia crassiceps</name>
    <dbReference type="NCBI Taxonomy" id="6207"/>
    <lineage>
        <taxon>Eukaryota</taxon>
        <taxon>Metazoa</taxon>
        <taxon>Spiralia</taxon>
        <taxon>Lophotrochozoa</taxon>
        <taxon>Platyhelminthes</taxon>
        <taxon>Cestoda</taxon>
        <taxon>Eucestoda</taxon>
        <taxon>Cyclophyllidea</taxon>
        <taxon>Taeniidae</taxon>
        <taxon>Taenia</taxon>
    </lineage>
</organism>
<comment type="caution">
    <text evidence="3">The sequence shown here is derived from an EMBL/GenBank/DDBJ whole genome shotgun (WGS) entry which is preliminary data.</text>
</comment>
<proteinExistence type="predicted"/>
<evidence type="ECO:0000313" key="3">
    <source>
        <dbReference type="EMBL" id="KAL5106764.1"/>
    </source>
</evidence>
<protein>
    <recommendedName>
        <fullName evidence="2">SCP domain-containing protein</fullName>
    </recommendedName>
</protein>
<dbReference type="Pfam" id="PF00188">
    <property type="entry name" value="CAP"/>
    <property type="match status" value="1"/>
</dbReference>
<dbReference type="InterPro" id="IPR035940">
    <property type="entry name" value="CAP_sf"/>
</dbReference>
<dbReference type="Proteomes" id="UP001651158">
    <property type="component" value="Unassembled WGS sequence"/>
</dbReference>
<evidence type="ECO:0000259" key="2">
    <source>
        <dbReference type="Pfam" id="PF00188"/>
    </source>
</evidence>
<dbReference type="EMBL" id="JAKROA010000005">
    <property type="protein sequence ID" value="KAL5106764.1"/>
    <property type="molecule type" value="Genomic_DNA"/>
</dbReference>
<reference evidence="3 4" key="1">
    <citation type="journal article" date="2022" name="Front. Cell. Infect. Microbiol.">
        <title>The Genomes of Two Strains of Taenia crassiceps the Animal Model for the Study of Human Cysticercosis.</title>
        <authorList>
            <person name="Bobes R.J."/>
            <person name="Estrada K."/>
            <person name="Rios-Valencia D.G."/>
            <person name="Calderon-Gallegos A."/>
            <person name="de la Torre P."/>
            <person name="Carrero J.C."/>
            <person name="Sanchez-Flores A."/>
            <person name="Laclette J.P."/>
        </authorList>
    </citation>
    <scope>NUCLEOTIDE SEQUENCE [LARGE SCALE GENOMIC DNA]</scope>
    <source>
        <strain evidence="3">WFUcys</strain>
    </source>
</reference>
<feature type="domain" description="SCP" evidence="2">
    <location>
        <begin position="62"/>
        <end position="101"/>
    </location>
</feature>
<dbReference type="SUPFAM" id="SSF55797">
    <property type="entry name" value="PR-1-like"/>
    <property type="match status" value="1"/>
</dbReference>
<dbReference type="InterPro" id="IPR014044">
    <property type="entry name" value="CAP_dom"/>
</dbReference>
<evidence type="ECO:0000313" key="4">
    <source>
        <dbReference type="Proteomes" id="UP001651158"/>
    </source>
</evidence>
<feature type="compositionally biased region" description="Basic and acidic residues" evidence="1">
    <location>
        <begin position="133"/>
        <end position="151"/>
    </location>
</feature>
<evidence type="ECO:0000256" key="1">
    <source>
        <dbReference type="SAM" id="MobiDB-lite"/>
    </source>
</evidence>
<gene>
    <name evidence="3" type="ORF">TcWFU_004097</name>
</gene>
<sequence length="151" mass="17389">MRLQLRREVSRRSNGDAFSKTEKYSKNLTNLAANGFANLGSNAITVDISRYLVSEWRVRVLAESRAYNPATGQCVGSPCEHYRQIVQSNVTEFGCAVKRCYLFSPGIMLATKRTHSVDNYKYNHHHNGTKSQHCHEDTNYKHNRHKETYHL</sequence>
<feature type="region of interest" description="Disordered" evidence="1">
    <location>
        <begin position="126"/>
        <end position="151"/>
    </location>
</feature>
<accession>A0ABR4QBA9</accession>
<dbReference type="Gene3D" id="3.40.33.10">
    <property type="entry name" value="CAP"/>
    <property type="match status" value="1"/>
</dbReference>
<name>A0ABR4QBA9_9CEST</name>
<keyword evidence="4" id="KW-1185">Reference proteome</keyword>